<gene>
    <name evidence="2" type="ORF">BN1708_020654</name>
</gene>
<keyword evidence="3" id="KW-1185">Reference proteome</keyword>
<dbReference type="AlphaFoldDB" id="A0A0G4MZW4"/>
<dbReference type="Proteomes" id="UP000044602">
    <property type="component" value="Unassembled WGS sequence"/>
</dbReference>
<feature type="non-terminal residue" evidence="2">
    <location>
        <position position="1"/>
    </location>
</feature>
<evidence type="ECO:0000313" key="3">
    <source>
        <dbReference type="Proteomes" id="UP000044602"/>
    </source>
</evidence>
<evidence type="ECO:0000313" key="2">
    <source>
        <dbReference type="EMBL" id="CRK39891.1"/>
    </source>
</evidence>
<name>A0A0G4MZW4_VERLO</name>
<protein>
    <submittedName>
        <fullName evidence="2">Uncharacterized protein</fullName>
    </submittedName>
</protein>
<feature type="region of interest" description="Disordered" evidence="1">
    <location>
        <begin position="52"/>
        <end position="76"/>
    </location>
</feature>
<evidence type="ECO:0000256" key="1">
    <source>
        <dbReference type="SAM" id="MobiDB-lite"/>
    </source>
</evidence>
<proteinExistence type="predicted"/>
<feature type="compositionally biased region" description="Basic and acidic residues" evidence="1">
    <location>
        <begin position="66"/>
        <end position="76"/>
    </location>
</feature>
<organism evidence="2 3">
    <name type="scientific">Verticillium longisporum</name>
    <name type="common">Verticillium dahliae var. longisporum</name>
    <dbReference type="NCBI Taxonomy" id="100787"/>
    <lineage>
        <taxon>Eukaryota</taxon>
        <taxon>Fungi</taxon>
        <taxon>Dikarya</taxon>
        <taxon>Ascomycota</taxon>
        <taxon>Pezizomycotina</taxon>
        <taxon>Sordariomycetes</taxon>
        <taxon>Hypocreomycetidae</taxon>
        <taxon>Glomerellales</taxon>
        <taxon>Plectosphaerellaceae</taxon>
        <taxon>Verticillium</taxon>
    </lineage>
</organism>
<dbReference type="EMBL" id="CVQH01026018">
    <property type="protein sequence ID" value="CRK39891.1"/>
    <property type="molecule type" value="Genomic_DNA"/>
</dbReference>
<accession>A0A0G4MZW4</accession>
<sequence length="76" mass="7862">DGGQVRHVRQARLGRVQRPVPRVEFGDACAYRAGGAALHLGGPGECTCAPDIEAQGTGSPGQGPCRVRDARPQGGR</sequence>
<feature type="non-terminal residue" evidence="2">
    <location>
        <position position="76"/>
    </location>
</feature>
<reference evidence="3" key="1">
    <citation type="submission" date="2015-05" db="EMBL/GenBank/DDBJ databases">
        <authorList>
            <person name="Fogelqvist Johan"/>
        </authorList>
    </citation>
    <scope>NUCLEOTIDE SEQUENCE [LARGE SCALE GENOMIC DNA]</scope>
</reference>